<sequence>MSKDILDFLQTFINIQNTRPIESNQTVLPCDSSIELEKVCEQQNQPDQIWHDFVYDTTYKQAKTKYQNQQIDSTNSLNSLQSGTLSSEQRCPTPSSSIMKLQSINKVSKFGKSNKLQ</sequence>
<evidence type="ECO:0000313" key="1">
    <source>
        <dbReference type="EMBL" id="VDP86348.1"/>
    </source>
</evidence>
<dbReference type="STRING" id="31246.A0A183Q623"/>
<protein>
    <submittedName>
        <fullName evidence="1">Uncharacterized protein</fullName>
    </submittedName>
</protein>
<keyword evidence="2" id="KW-1185">Reference proteome</keyword>
<accession>A0A183Q623</accession>
<dbReference type="AlphaFoldDB" id="A0A183Q623"/>
<name>A0A183Q623_9TREM</name>
<gene>
    <name evidence="1" type="ORF">SMTD_LOCUS22059</name>
</gene>
<reference evidence="1 2" key="1">
    <citation type="submission" date="2018-11" db="EMBL/GenBank/DDBJ databases">
        <authorList>
            <consortium name="Pathogen Informatics"/>
        </authorList>
    </citation>
    <scope>NUCLEOTIDE SEQUENCE [LARGE SCALE GENOMIC DNA]</scope>
    <source>
        <strain>Denwood</strain>
        <strain evidence="2">Zambia</strain>
    </source>
</reference>
<dbReference type="Proteomes" id="UP000269396">
    <property type="component" value="Unassembled WGS sequence"/>
</dbReference>
<organism evidence="1 2">
    <name type="scientific">Schistosoma mattheei</name>
    <dbReference type="NCBI Taxonomy" id="31246"/>
    <lineage>
        <taxon>Eukaryota</taxon>
        <taxon>Metazoa</taxon>
        <taxon>Spiralia</taxon>
        <taxon>Lophotrochozoa</taxon>
        <taxon>Platyhelminthes</taxon>
        <taxon>Trematoda</taxon>
        <taxon>Digenea</taxon>
        <taxon>Strigeidida</taxon>
        <taxon>Schistosomatoidea</taxon>
        <taxon>Schistosomatidae</taxon>
        <taxon>Schistosoma</taxon>
    </lineage>
</organism>
<evidence type="ECO:0000313" key="2">
    <source>
        <dbReference type="Proteomes" id="UP000269396"/>
    </source>
</evidence>
<proteinExistence type="predicted"/>
<dbReference type="EMBL" id="UZAL01049628">
    <property type="protein sequence ID" value="VDP86348.1"/>
    <property type="molecule type" value="Genomic_DNA"/>
</dbReference>